<dbReference type="InterPro" id="IPR019587">
    <property type="entry name" value="Polyketide_cyclase/dehydratase"/>
</dbReference>
<sequence>MFRSHQPYGTVWLPYATVWRESSMRNVHARTINAPAEEVGALLDRLASDDDPLWPSPAWVPMRFDRPLQVGADGGHGEVRYWVSAYEPGRRIEFTFHPETGITGRHELSVEPIADGRCVVRHVLEARPRGVMRVLVPLVVRWLHDAVLEDLLDNAELAATGRVAQPARWSPWVRLWRRLTEFPKPRAVPIPDQSLLIRDALDRVDYADAFEVTLQPGATTDPQVWADAIFRSPPRWVGALLLLRNRLVRLVGIRPESNRAFDTIERDTHEVLLGTNAGHLDFRASVLVQTDAVTLTTIVQIHNRRGRLYMAIVSRLHPRVVKSMLYRAMRHLNEQPRHDAARPEPARRSR</sequence>
<dbReference type="Proteomes" id="UP000460435">
    <property type="component" value="Unassembled WGS sequence"/>
</dbReference>
<dbReference type="AlphaFoldDB" id="A0A7K3MAK2"/>
<dbReference type="Gene3D" id="3.30.530.20">
    <property type="match status" value="1"/>
</dbReference>
<evidence type="ECO:0000313" key="2">
    <source>
        <dbReference type="Proteomes" id="UP000460435"/>
    </source>
</evidence>
<dbReference type="Pfam" id="PF11066">
    <property type="entry name" value="DUF2867"/>
    <property type="match status" value="1"/>
</dbReference>
<dbReference type="Pfam" id="PF10604">
    <property type="entry name" value="Polyketide_cyc2"/>
    <property type="match status" value="1"/>
</dbReference>
<comment type="caution">
    <text evidence="1">The sequence shown here is derived from an EMBL/GenBank/DDBJ whole genome shotgun (WGS) entry which is preliminary data.</text>
</comment>
<dbReference type="EMBL" id="WLZY01000011">
    <property type="protein sequence ID" value="NDL60339.1"/>
    <property type="molecule type" value="Genomic_DNA"/>
</dbReference>
<accession>A0A7K3MAK2</accession>
<dbReference type="SUPFAM" id="SSF55961">
    <property type="entry name" value="Bet v1-like"/>
    <property type="match status" value="1"/>
</dbReference>
<name>A0A7K3MAK2_9ACTN</name>
<protein>
    <submittedName>
        <fullName evidence="1">DUF2867 domain-containing protein</fullName>
    </submittedName>
</protein>
<gene>
    <name evidence="1" type="ORF">F7O44_25005</name>
</gene>
<keyword evidence="2" id="KW-1185">Reference proteome</keyword>
<proteinExistence type="predicted"/>
<dbReference type="InterPro" id="IPR023393">
    <property type="entry name" value="START-like_dom_sf"/>
</dbReference>
<organism evidence="1 2">
    <name type="scientific">Phytoactinopolyspora mesophila</name>
    <dbReference type="NCBI Taxonomy" id="2650750"/>
    <lineage>
        <taxon>Bacteria</taxon>
        <taxon>Bacillati</taxon>
        <taxon>Actinomycetota</taxon>
        <taxon>Actinomycetes</taxon>
        <taxon>Jiangellales</taxon>
        <taxon>Jiangellaceae</taxon>
        <taxon>Phytoactinopolyspora</taxon>
    </lineage>
</organism>
<reference evidence="1 2" key="1">
    <citation type="submission" date="2019-11" db="EMBL/GenBank/DDBJ databases">
        <authorList>
            <person name="Li X.-J."/>
            <person name="Feng X.-M."/>
        </authorList>
    </citation>
    <scope>NUCLEOTIDE SEQUENCE [LARGE SCALE GENOMIC DNA]</scope>
    <source>
        <strain evidence="1 2">XMNu-373</strain>
    </source>
</reference>
<evidence type="ECO:0000313" key="1">
    <source>
        <dbReference type="EMBL" id="NDL60339.1"/>
    </source>
</evidence>
<dbReference type="InterPro" id="IPR021295">
    <property type="entry name" value="DUF2867"/>
</dbReference>